<sequence>GRDGMFENFVECSGQFYHILYLEYIRAMVSGNFNLEISIFRRFYSFERRHKW</sequence>
<dbReference type="EMBL" id="UYRW01023385">
    <property type="protein sequence ID" value="VDN08289.1"/>
    <property type="molecule type" value="Genomic_DNA"/>
</dbReference>
<gene>
    <name evidence="1" type="ORF">NOO_LOCUS13976</name>
</gene>
<evidence type="ECO:0000313" key="2">
    <source>
        <dbReference type="Proteomes" id="UP000271087"/>
    </source>
</evidence>
<organism evidence="1 2">
    <name type="scientific">Onchocerca ochengi</name>
    <name type="common">Filarial nematode worm</name>
    <dbReference type="NCBI Taxonomy" id="42157"/>
    <lineage>
        <taxon>Eukaryota</taxon>
        <taxon>Metazoa</taxon>
        <taxon>Ecdysozoa</taxon>
        <taxon>Nematoda</taxon>
        <taxon>Chromadorea</taxon>
        <taxon>Rhabditida</taxon>
        <taxon>Spirurina</taxon>
        <taxon>Spiruromorpha</taxon>
        <taxon>Filarioidea</taxon>
        <taxon>Onchocercidae</taxon>
        <taxon>Onchocerca</taxon>
    </lineage>
</organism>
<proteinExistence type="predicted"/>
<dbReference type="Proteomes" id="UP000271087">
    <property type="component" value="Unassembled WGS sequence"/>
</dbReference>
<feature type="non-terminal residue" evidence="1">
    <location>
        <position position="52"/>
    </location>
</feature>
<protein>
    <submittedName>
        <fullName evidence="1">Uncharacterized protein</fullName>
    </submittedName>
</protein>
<feature type="non-terminal residue" evidence="1">
    <location>
        <position position="1"/>
    </location>
</feature>
<keyword evidence="2" id="KW-1185">Reference proteome</keyword>
<dbReference type="AlphaFoldDB" id="A0A3P7NFK6"/>
<reference evidence="1 2" key="1">
    <citation type="submission" date="2018-08" db="EMBL/GenBank/DDBJ databases">
        <authorList>
            <person name="Laetsch R D."/>
            <person name="Stevens L."/>
            <person name="Kumar S."/>
            <person name="Blaxter L. M."/>
        </authorList>
    </citation>
    <scope>NUCLEOTIDE SEQUENCE [LARGE SCALE GENOMIC DNA]</scope>
</reference>
<name>A0A3P7NFK6_ONCOC</name>
<evidence type="ECO:0000313" key="1">
    <source>
        <dbReference type="EMBL" id="VDN08289.1"/>
    </source>
</evidence>
<accession>A0A3P7NFK6</accession>